<organism evidence="9 10">
    <name type="scientific">Diaporthe ampelina</name>
    <dbReference type="NCBI Taxonomy" id="1214573"/>
    <lineage>
        <taxon>Eukaryota</taxon>
        <taxon>Fungi</taxon>
        <taxon>Dikarya</taxon>
        <taxon>Ascomycota</taxon>
        <taxon>Pezizomycotina</taxon>
        <taxon>Sordariomycetes</taxon>
        <taxon>Sordariomycetidae</taxon>
        <taxon>Diaporthales</taxon>
        <taxon>Diaporthaceae</taxon>
        <taxon>Diaporthe</taxon>
    </lineage>
</organism>
<comment type="similarity">
    <text evidence="2 8">Belongs to the cytochrome P450 family.</text>
</comment>
<dbReference type="InterPro" id="IPR002403">
    <property type="entry name" value="Cyt_P450_E_grp-IV"/>
</dbReference>
<reference evidence="9 10" key="2">
    <citation type="submission" date="2015-05" db="EMBL/GenBank/DDBJ databases">
        <authorList>
            <person name="Morales-Cruz A."/>
            <person name="Amrine K.C."/>
            <person name="Cantu D."/>
        </authorList>
    </citation>
    <scope>NUCLEOTIDE SEQUENCE [LARGE SCALE GENOMIC DNA]</scope>
    <source>
        <strain evidence="9">DA912</strain>
    </source>
</reference>
<dbReference type="Pfam" id="PF00067">
    <property type="entry name" value="p450"/>
    <property type="match status" value="1"/>
</dbReference>
<dbReference type="PRINTS" id="PR00465">
    <property type="entry name" value="EP450IV"/>
</dbReference>
<evidence type="ECO:0000256" key="6">
    <source>
        <dbReference type="ARBA" id="ARBA00023033"/>
    </source>
</evidence>
<dbReference type="GO" id="GO:0016705">
    <property type="term" value="F:oxidoreductase activity, acting on paired donors, with incorporation or reduction of molecular oxygen"/>
    <property type="evidence" value="ECO:0007669"/>
    <property type="project" value="InterPro"/>
</dbReference>
<dbReference type="Proteomes" id="UP000034680">
    <property type="component" value="Unassembled WGS sequence"/>
</dbReference>
<evidence type="ECO:0000313" key="10">
    <source>
        <dbReference type="Proteomes" id="UP000034680"/>
    </source>
</evidence>
<name>A0A0G2FFA7_9PEZI</name>
<proteinExistence type="inferred from homology"/>
<keyword evidence="10" id="KW-1185">Reference proteome</keyword>
<gene>
    <name evidence="9" type="ORF">UCDDA912_g07219</name>
</gene>
<feature type="binding site" description="axial binding residue" evidence="7">
    <location>
        <position position="290"/>
    </location>
    <ligand>
        <name>heme</name>
        <dbReference type="ChEBI" id="CHEBI:30413"/>
    </ligand>
    <ligandPart>
        <name>Fe</name>
        <dbReference type="ChEBI" id="CHEBI:18248"/>
    </ligandPart>
</feature>
<dbReference type="GO" id="GO:0004497">
    <property type="term" value="F:monooxygenase activity"/>
    <property type="evidence" value="ECO:0007669"/>
    <property type="project" value="UniProtKB-KW"/>
</dbReference>
<keyword evidence="7 8" id="KW-0349">Heme</keyword>
<dbReference type="InterPro" id="IPR001128">
    <property type="entry name" value="Cyt_P450"/>
</dbReference>
<evidence type="ECO:0000256" key="2">
    <source>
        <dbReference type="ARBA" id="ARBA00010617"/>
    </source>
</evidence>
<evidence type="ECO:0000313" key="9">
    <source>
        <dbReference type="EMBL" id="KKY32824.1"/>
    </source>
</evidence>
<keyword evidence="6 8" id="KW-0503">Monooxygenase</keyword>
<dbReference type="InterPro" id="IPR047146">
    <property type="entry name" value="Cyt_P450_E_CYP52_fungi"/>
</dbReference>
<dbReference type="GO" id="GO:0020037">
    <property type="term" value="F:heme binding"/>
    <property type="evidence" value="ECO:0007669"/>
    <property type="project" value="InterPro"/>
</dbReference>
<dbReference type="PANTHER" id="PTHR24287">
    <property type="entry name" value="P450, PUTATIVE (EUROFUNG)-RELATED"/>
    <property type="match status" value="1"/>
</dbReference>
<dbReference type="InterPro" id="IPR036396">
    <property type="entry name" value="Cyt_P450_sf"/>
</dbReference>
<evidence type="ECO:0000256" key="3">
    <source>
        <dbReference type="ARBA" id="ARBA00022723"/>
    </source>
</evidence>
<comment type="cofactor">
    <cofactor evidence="1 7">
        <name>heme</name>
        <dbReference type="ChEBI" id="CHEBI:30413"/>
    </cofactor>
</comment>
<dbReference type="AlphaFoldDB" id="A0A0G2FFA7"/>
<evidence type="ECO:0000256" key="8">
    <source>
        <dbReference type="RuleBase" id="RU000461"/>
    </source>
</evidence>
<dbReference type="OrthoDB" id="1470350at2759"/>
<dbReference type="Gene3D" id="1.10.630.10">
    <property type="entry name" value="Cytochrome P450"/>
    <property type="match status" value="1"/>
</dbReference>
<dbReference type="SUPFAM" id="SSF48264">
    <property type="entry name" value="Cytochrome P450"/>
    <property type="match status" value="1"/>
</dbReference>
<evidence type="ECO:0000256" key="4">
    <source>
        <dbReference type="ARBA" id="ARBA00023002"/>
    </source>
</evidence>
<keyword evidence="5 7" id="KW-0408">Iron</keyword>
<comment type="caution">
    <text evidence="9">The sequence shown here is derived from an EMBL/GenBank/DDBJ whole genome shotgun (WGS) entry which is preliminary data.</text>
</comment>
<dbReference type="PRINTS" id="PR00385">
    <property type="entry name" value="P450"/>
</dbReference>
<keyword evidence="3 7" id="KW-0479">Metal-binding</keyword>
<dbReference type="STRING" id="1214573.A0A0G2FFA7"/>
<dbReference type="EMBL" id="LCUC01000278">
    <property type="protein sequence ID" value="KKY32824.1"/>
    <property type="molecule type" value="Genomic_DNA"/>
</dbReference>
<evidence type="ECO:0000256" key="7">
    <source>
        <dbReference type="PIRSR" id="PIRSR602403-1"/>
    </source>
</evidence>
<reference evidence="9 10" key="1">
    <citation type="submission" date="2015-05" db="EMBL/GenBank/DDBJ databases">
        <title>Distinctive expansion of gene families associated with plant cell wall degradation and secondary metabolism in the genomes of grapevine trunk pathogens.</title>
        <authorList>
            <person name="Lawrence D.P."/>
            <person name="Travadon R."/>
            <person name="Rolshausen P.E."/>
            <person name="Baumgartner K."/>
        </authorList>
    </citation>
    <scope>NUCLEOTIDE SEQUENCE [LARGE SCALE GENOMIC DNA]</scope>
    <source>
        <strain evidence="9">DA912</strain>
    </source>
</reference>
<dbReference type="PROSITE" id="PS00086">
    <property type="entry name" value="CYTOCHROME_P450"/>
    <property type="match status" value="1"/>
</dbReference>
<evidence type="ECO:0000256" key="5">
    <source>
        <dbReference type="ARBA" id="ARBA00023004"/>
    </source>
</evidence>
<accession>A0A0G2FFA7</accession>
<dbReference type="PANTHER" id="PTHR24287:SF5">
    <property type="entry name" value="P450, PUTATIVE (EUROFUNG)-RELATED"/>
    <property type="match status" value="1"/>
</dbReference>
<sequence length="354" mass="40177">MTEIPKVSRLRHDDAPVTEGHIQNLFSRIRDRKDERSGVIDVYDVIDRLQLDVVTEVFLGESAYSLKAEEHPFRDAMERLLQVNTIRLPFGRLAKLAPDWLIAPKSYIVLSRYIDGLIAKTLAHPMNQGEEWKDLNLVEDIVAQRPGDRMFIRGQLVAVLMAAKRPGLIKQLQDEIRTHIGIDVIPEPKDLTKLTLLEKVLKETQRMYHPLGLNVREARIDTTLPVGGGPHGSLPVSIPKGQLLLYSVDGLQKNESIVGANATEWDPSRWDTWDPKEGEYIPFSLGPRSCPGKIFGLFQMRFTLVRILQEYESISWAGYGNGDKEEDAQPMPIMLELNCKPAKRVLCQFVPRVK</sequence>
<dbReference type="InterPro" id="IPR017972">
    <property type="entry name" value="Cyt_P450_CS"/>
</dbReference>
<dbReference type="GO" id="GO:0005506">
    <property type="term" value="F:iron ion binding"/>
    <property type="evidence" value="ECO:0007669"/>
    <property type="project" value="InterPro"/>
</dbReference>
<evidence type="ECO:0000256" key="1">
    <source>
        <dbReference type="ARBA" id="ARBA00001971"/>
    </source>
</evidence>
<keyword evidence="4 8" id="KW-0560">Oxidoreductase</keyword>
<protein>
    <submittedName>
        <fullName evidence="9">Putative cytochrome p450</fullName>
    </submittedName>
</protein>